<dbReference type="GO" id="GO:0007021">
    <property type="term" value="P:tubulin complex assembly"/>
    <property type="evidence" value="ECO:0007669"/>
    <property type="project" value="UniProtKB-UniRule"/>
</dbReference>
<dbReference type="Gene3D" id="1.20.58.90">
    <property type="match status" value="1"/>
</dbReference>
<dbReference type="PANTHER" id="PTHR21500">
    <property type="entry name" value="TUBULIN-SPECIFIC CHAPERONE A"/>
    <property type="match status" value="1"/>
</dbReference>
<dbReference type="GO" id="GO:0048487">
    <property type="term" value="F:beta-tubulin binding"/>
    <property type="evidence" value="ECO:0007669"/>
    <property type="project" value="InterPro"/>
</dbReference>
<reference evidence="11 12" key="1">
    <citation type="submission" date="2020-04" db="EMBL/GenBank/DDBJ databases">
        <authorList>
            <person name="Alioto T."/>
            <person name="Alioto T."/>
            <person name="Gomez Garrido J."/>
        </authorList>
    </citation>
    <scope>NUCLEOTIDE SEQUENCE [LARGE SCALE GENOMIC DNA]</scope>
</reference>
<comment type="subcellular location">
    <subcellularLocation>
        <location evidence="2 10">Cytoplasm</location>
        <location evidence="2 10">Cytoskeleton</location>
    </subcellularLocation>
</comment>
<keyword evidence="12" id="KW-1185">Reference proteome</keyword>
<sequence>MADPRVKSLKIKSGILKRITKEKVLYVQEAEKQGEKVKQMKEKEEDEYHIRKQEEVLAESRMMVPECQKRLVKAYEDLKNLIDFETDLKGSEEYKVALGILGDAEVHIDSAN</sequence>
<comment type="subunit">
    <text evidence="9 10">Supercomplex made of cofactors A to E. Cofactors A and D function by capturing and stabilizing tubulin in a quasi-native conformation. Cofactor E binds to the cofactor D-tubulin complex; interaction with cofactor C then causes the release of tubulin polypeptides that are committed to the native state.</text>
</comment>
<dbReference type="PANTHER" id="PTHR21500:SF0">
    <property type="entry name" value="TUBULIN-SPECIFIC CHAPERONE A"/>
    <property type="match status" value="1"/>
</dbReference>
<comment type="function">
    <text evidence="1">Tubulin-folding protein; involved in the early step of the tubulin folding pathway.</text>
</comment>
<evidence type="ECO:0000256" key="2">
    <source>
        <dbReference type="ARBA" id="ARBA00004245"/>
    </source>
</evidence>
<accession>A0A8S1CKL8</accession>
<evidence type="ECO:0000256" key="9">
    <source>
        <dbReference type="ARBA" id="ARBA00026055"/>
    </source>
</evidence>
<evidence type="ECO:0000256" key="8">
    <source>
        <dbReference type="ARBA" id="ARBA00023212"/>
    </source>
</evidence>
<dbReference type="SUPFAM" id="SSF46988">
    <property type="entry name" value="Tubulin chaperone cofactor A"/>
    <property type="match status" value="1"/>
</dbReference>
<evidence type="ECO:0000256" key="4">
    <source>
        <dbReference type="ARBA" id="ARBA00015002"/>
    </source>
</evidence>
<dbReference type="InterPro" id="IPR004226">
    <property type="entry name" value="TBCA"/>
</dbReference>
<evidence type="ECO:0000256" key="1">
    <source>
        <dbReference type="ARBA" id="ARBA00003046"/>
    </source>
</evidence>
<dbReference type="Proteomes" id="UP000494165">
    <property type="component" value="Unassembled WGS sequence"/>
</dbReference>
<keyword evidence="6 10" id="KW-0493">Microtubule</keyword>
<dbReference type="OrthoDB" id="296187at2759"/>
<dbReference type="FunFam" id="1.20.58.90:FF:000010">
    <property type="entry name" value="Tubulin-specific chaperone A"/>
    <property type="match status" value="1"/>
</dbReference>
<comment type="caution">
    <text evidence="11">The sequence shown here is derived from an EMBL/GenBank/DDBJ whole genome shotgun (WGS) entry which is preliminary data.</text>
</comment>
<dbReference type="EMBL" id="CADEPI010000049">
    <property type="protein sequence ID" value="CAB3370013.1"/>
    <property type="molecule type" value="Genomic_DNA"/>
</dbReference>
<proteinExistence type="inferred from homology"/>
<name>A0A8S1CKL8_9INSE</name>
<keyword evidence="7 10" id="KW-0143">Chaperone</keyword>
<comment type="similarity">
    <text evidence="3 10">Belongs to the TBCA family.</text>
</comment>
<evidence type="ECO:0000256" key="5">
    <source>
        <dbReference type="ARBA" id="ARBA00022490"/>
    </source>
</evidence>
<gene>
    <name evidence="11" type="ORF">CLODIP_2_CD14654</name>
</gene>
<dbReference type="InterPro" id="IPR036126">
    <property type="entry name" value="TBCA_sf"/>
</dbReference>
<dbReference type="AlphaFoldDB" id="A0A8S1CKL8"/>
<dbReference type="GO" id="GO:0007023">
    <property type="term" value="P:post-chaperonin tubulin folding pathway"/>
    <property type="evidence" value="ECO:0007669"/>
    <property type="project" value="UniProtKB-UniRule"/>
</dbReference>
<keyword evidence="5 10" id="KW-0963">Cytoplasm</keyword>
<evidence type="ECO:0000256" key="10">
    <source>
        <dbReference type="RuleBase" id="RU364030"/>
    </source>
</evidence>
<evidence type="ECO:0000256" key="3">
    <source>
        <dbReference type="ARBA" id="ARBA00006806"/>
    </source>
</evidence>
<evidence type="ECO:0000313" key="11">
    <source>
        <dbReference type="EMBL" id="CAB3370013.1"/>
    </source>
</evidence>
<evidence type="ECO:0000256" key="7">
    <source>
        <dbReference type="ARBA" id="ARBA00023186"/>
    </source>
</evidence>
<dbReference type="Pfam" id="PF02970">
    <property type="entry name" value="TBCA"/>
    <property type="match status" value="1"/>
</dbReference>
<evidence type="ECO:0000313" key="12">
    <source>
        <dbReference type="Proteomes" id="UP000494165"/>
    </source>
</evidence>
<dbReference type="GO" id="GO:0005829">
    <property type="term" value="C:cytosol"/>
    <property type="evidence" value="ECO:0007669"/>
    <property type="project" value="TreeGrafter"/>
</dbReference>
<keyword evidence="8 10" id="KW-0206">Cytoskeleton</keyword>
<protein>
    <recommendedName>
        <fullName evidence="4 10">Tubulin-specific chaperone A</fullName>
    </recommendedName>
</protein>
<evidence type="ECO:0000256" key="6">
    <source>
        <dbReference type="ARBA" id="ARBA00022701"/>
    </source>
</evidence>
<dbReference type="GO" id="GO:0005874">
    <property type="term" value="C:microtubule"/>
    <property type="evidence" value="ECO:0007669"/>
    <property type="project" value="UniProtKB-KW"/>
</dbReference>
<organism evidence="11 12">
    <name type="scientific">Cloeon dipterum</name>
    <dbReference type="NCBI Taxonomy" id="197152"/>
    <lineage>
        <taxon>Eukaryota</taxon>
        <taxon>Metazoa</taxon>
        <taxon>Ecdysozoa</taxon>
        <taxon>Arthropoda</taxon>
        <taxon>Hexapoda</taxon>
        <taxon>Insecta</taxon>
        <taxon>Pterygota</taxon>
        <taxon>Palaeoptera</taxon>
        <taxon>Ephemeroptera</taxon>
        <taxon>Pisciforma</taxon>
        <taxon>Baetidae</taxon>
        <taxon>Cloeon</taxon>
    </lineage>
</organism>